<accession>A0A6J4L5W1</accession>
<dbReference type="Pfam" id="PF00326">
    <property type="entry name" value="Peptidase_S9"/>
    <property type="match status" value="1"/>
</dbReference>
<dbReference type="EMBL" id="CADCUH010000027">
    <property type="protein sequence ID" value="CAA9322142.1"/>
    <property type="molecule type" value="Genomic_DNA"/>
</dbReference>
<dbReference type="InterPro" id="IPR029058">
    <property type="entry name" value="AB_hydrolase_fold"/>
</dbReference>
<evidence type="ECO:0000313" key="3">
    <source>
        <dbReference type="EMBL" id="CAA9322142.1"/>
    </source>
</evidence>
<sequence>MVDMRRLLTRIVLAALLVVLVVYGAGGSYFASRINSGALAVQHPPDKTVDVVEVTGGEITVREKGEDLRGLEADMIYGLAWDGGHGEVHGPPRATSGSDPDRTQVTRSFRVSDGDPPAAGDVARVDRDVYPPEADLGEVLGTTVDDVEYTSPAGRFGAWYVPGRGGTWAVFTHGALGSDRSEALRAMQATVALGMPSLAITYRNDIDVPGDESGRYRYGRTEWRDLEGAVRYALDHGAQEVTLVGYSMGGAITAAFLQHSELAASVTRVVLDSPMLDLRRSVRHGAEQLQLPVVGAPPTSLVRVAERVAAARYDLDWDAVDYLDDPSWVSVPTLVFHGTDDLRAPLAATEQLRDTRPGLVTLVVVDGAGHIEAWNSDPQGYQRELTAFLTDS</sequence>
<gene>
    <name evidence="3" type="ORF">AVDCRST_MAG36-584</name>
</gene>
<proteinExistence type="predicted"/>
<feature type="region of interest" description="Disordered" evidence="1">
    <location>
        <begin position="87"/>
        <end position="123"/>
    </location>
</feature>
<protein>
    <recommendedName>
        <fullName evidence="2">Peptidase S9 prolyl oligopeptidase catalytic domain-containing protein</fullName>
    </recommendedName>
</protein>
<dbReference type="GO" id="GO:0003824">
    <property type="term" value="F:catalytic activity"/>
    <property type="evidence" value="ECO:0007669"/>
    <property type="project" value="UniProtKB-ARBA"/>
</dbReference>
<dbReference type="Gene3D" id="3.40.50.1820">
    <property type="entry name" value="alpha/beta hydrolase"/>
    <property type="match status" value="1"/>
</dbReference>
<dbReference type="AlphaFoldDB" id="A0A6J4L5W1"/>
<dbReference type="InterPro" id="IPR001375">
    <property type="entry name" value="Peptidase_S9_cat"/>
</dbReference>
<evidence type="ECO:0000259" key="2">
    <source>
        <dbReference type="Pfam" id="PF00326"/>
    </source>
</evidence>
<organism evidence="3">
    <name type="scientific">uncultured Nocardioidaceae bacterium</name>
    <dbReference type="NCBI Taxonomy" id="253824"/>
    <lineage>
        <taxon>Bacteria</taxon>
        <taxon>Bacillati</taxon>
        <taxon>Actinomycetota</taxon>
        <taxon>Actinomycetes</taxon>
        <taxon>Propionibacteriales</taxon>
        <taxon>Nocardioidaceae</taxon>
        <taxon>environmental samples</taxon>
    </lineage>
</organism>
<dbReference type="SUPFAM" id="SSF53474">
    <property type="entry name" value="alpha/beta-Hydrolases"/>
    <property type="match status" value="1"/>
</dbReference>
<name>A0A6J4L5W1_9ACTN</name>
<feature type="domain" description="Peptidase S9 prolyl oligopeptidase catalytic" evidence="2">
    <location>
        <begin position="212"/>
        <end position="389"/>
    </location>
</feature>
<evidence type="ECO:0000256" key="1">
    <source>
        <dbReference type="SAM" id="MobiDB-lite"/>
    </source>
</evidence>
<reference evidence="3" key="1">
    <citation type="submission" date="2020-02" db="EMBL/GenBank/DDBJ databases">
        <authorList>
            <person name="Meier V. D."/>
        </authorList>
    </citation>
    <scope>NUCLEOTIDE SEQUENCE</scope>
    <source>
        <strain evidence="3">AVDCRST_MAG36</strain>
    </source>
</reference>